<dbReference type="Proteomes" id="UP001215280">
    <property type="component" value="Unassembled WGS sequence"/>
</dbReference>
<dbReference type="SMART" id="SM00355">
    <property type="entry name" value="ZnF_C2H2"/>
    <property type="match status" value="3"/>
</dbReference>
<feature type="compositionally biased region" description="Polar residues" evidence="2">
    <location>
        <begin position="146"/>
        <end position="174"/>
    </location>
</feature>
<feature type="region of interest" description="Disordered" evidence="2">
    <location>
        <begin position="141"/>
        <end position="228"/>
    </location>
</feature>
<feature type="domain" description="C2H2-type" evidence="3">
    <location>
        <begin position="223"/>
        <end position="252"/>
    </location>
</feature>
<dbReference type="AlphaFoldDB" id="A0AAD7KAG0"/>
<dbReference type="SUPFAM" id="SSF57667">
    <property type="entry name" value="beta-beta-alpha zinc fingers"/>
    <property type="match status" value="1"/>
</dbReference>
<evidence type="ECO:0000313" key="4">
    <source>
        <dbReference type="EMBL" id="KAJ7780308.1"/>
    </source>
</evidence>
<evidence type="ECO:0000313" key="5">
    <source>
        <dbReference type="Proteomes" id="UP001215280"/>
    </source>
</evidence>
<gene>
    <name evidence="4" type="ORF">DFH07DRAFT_765588</name>
</gene>
<feature type="compositionally biased region" description="Low complexity" evidence="2">
    <location>
        <begin position="184"/>
        <end position="220"/>
    </location>
</feature>
<evidence type="ECO:0000259" key="3">
    <source>
        <dbReference type="PROSITE" id="PS50157"/>
    </source>
</evidence>
<dbReference type="Pfam" id="PF00096">
    <property type="entry name" value="zf-C2H2"/>
    <property type="match status" value="1"/>
</dbReference>
<dbReference type="InterPro" id="IPR013087">
    <property type="entry name" value="Znf_C2H2_type"/>
</dbReference>
<dbReference type="EMBL" id="JARJLG010000006">
    <property type="protein sequence ID" value="KAJ7780308.1"/>
    <property type="molecule type" value="Genomic_DNA"/>
</dbReference>
<dbReference type="Gene3D" id="3.30.160.60">
    <property type="entry name" value="Classic Zinc Finger"/>
    <property type="match status" value="1"/>
</dbReference>
<accession>A0AAD7KAG0</accession>
<evidence type="ECO:0000256" key="2">
    <source>
        <dbReference type="SAM" id="MobiDB-lite"/>
    </source>
</evidence>
<proteinExistence type="predicted"/>
<organism evidence="4 5">
    <name type="scientific">Mycena maculata</name>
    <dbReference type="NCBI Taxonomy" id="230809"/>
    <lineage>
        <taxon>Eukaryota</taxon>
        <taxon>Fungi</taxon>
        <taxon>Dikarya</taxon>
        <taxon>Basidiomycota</taxon>
        <taxon>Agaricomycotina</taxon>
        <taxon>Agaricomycetes</taxon>
        <taxon>Agaricomycetidae</taxon>
        <taxon>Agaricales</taxon>
        <taxon>Marasmiineae</taxon>
        <taxon>Mycenaceae</taxon>
        <taxon>Mycena</taxon>
    </lineage>
</organism>
<reference evidence="4" key="1">
    <citation type="submission" date="2023-03" db="EMBL/GenBank/DDBJ databases">
        <title>Massive genome expansion in bonnet fungi (Mycena s.s.) driven by repeated elements and novel gene families across ecological guilds.</title>
        <authorList>
            <consortium name="Lawrence Berkeley National Laboratory"/>
            <person name="Harder C.B."/>
            <person name="Miyauchi S."/>
            <person name="Viragh M."/>
            <person name="Kuo A."/>
            <person name="Thoen E."/>
            <person name="Andreopoulos B."/>
            <person name="Lu D."/>
            <person name="Skrede I."/>
            <person name="Drula E."/>
            <person name="Henrissat B."/>
            <person name="Morin E."/>
            <person name="Kohler A."/>
            <person name="Barry K."/>
            <person name="LaButti K."/>
            <person name="Morin E."/>
            <person name="Salamov A."/>
            <person name="Lipzen A."/>
            <person name="Mereny Z."/>
            <person name="Hegedus B."/>
            <person name="Baldrian P."/>
            <person name="Stursova M."/>
            <person name="Weitz H."/>
            <person name="Taylor A."/>
            <person name="Grigoriev I.V."/>
            <person name="Nagy L.G."/>
            <person name="Martin F."/>
            <person name="Kauserud H."/>
        </authorList>
    </citation>
    <scope>NUCLEOTIDE SEQUENCE</scope>
    <source>
        <strain evidence="4">CBHHK188m</strain>
    </source>
</reference>
<dbReference type="InterPro" id="IPR036236">
    <property type="entry name" value="Znf_C2H2_sf"/>
</dbReference>
<evidence type="ECO:0000256" key="1">
    <source>
        <dbReference type="PROSITE-ProRule" id="PRU00042"/>
    </source>
</evidence>
<dbReference type="PROSITE" id="PS50157">
    <property type="entry name" value="ZINC_FINGER_C2H2_2"/>
    <property type="match status" value="1"/>
</dbReference>
<comment type="caution">
    <text evidence="4">The sequence shown here is derived from an EMBL/GenBank/DDBJ whole genome shotgun (WGS) entry which is preliminary data.</text>
</comment>
<keyword evidence="5" id="KW-1185">Reference proteome</keyword>
<keyword evidence="1" id="KW-0863">Zinc-finger</keyword>
<keyword evidence="1" id="KW-0862">Zinc</keyword>
<sequence length="323" mass="35156">MLSFPVEELSRLQLLFKVGVPNGSFAFDVSSTPECVAQQARSGIKVHFCVEATPAGVTLRIWTSPENTSKSMDSISTSNALMSPGLDIIQQEGIAESEYLWGLYSLDAACTDILLGVDSLVSGGEACSVFGFSNHLDPDSEGMMADSTNTNNIDTTENSTLEDSSNVWSPTLTNDPKEIPSPPSASHSASPITSDTSSGSSPTSHESSPPSPSVSSASPRPKFECPEPQCKRMFKHPHTLKVHLKTHKSKPRRVFQCTGGCAAFFSRQHDRLRHEVTQHGRVCEWVCEICSVFFSTSRTLENHRCKGASGTRWVNLSLQDDDR</sequence>
<name>A0AAD7KAG0_9AGAR</name>
<dbReference type="PROSITE" id="PS00028">
    <property type="entry name" value="ZINC_FINGER_C2H2_1"/>
    <property type="match status" value="2"/>
</dbReference>
<keyword evidence="1" id="KW-0479">Metal-binding</keyword>
<protein>
    <recommendedName>
        <fullName evidence="3">C2H2-type domain-containing protein</fullName>
    </recommendedName>
</protein>
<dbReference type="GO" id="GO:0008270">
    <property type="term" value="F:zinc ion binding"/>
    <property type="evidence" value="ECO:0007669"/>
    <property type="project" value="UniProtKB-KW"/>
</dbReference>